<name>S0FVZ8_9BACT</name>
<dbReference type="AlphaFoldDB" id="S0FVZ8"/>
<keyword evidence="1 2" id="KW-0597">Phosphoprotein</keyword>
<dbReference type="Pfam" id="PF00072">
    <property type="entry name" value="Response_reg"/>
    <property type="match status" value="1"/>
</dbReference>
<evidence type="ECO:0000256" key="2">
    <source>
        <dbReference type="PROSITE-ProRule" id="PRU00169"/>
    </source>
</evidence>
<evidence type="ECO:0000313" key="4">
    <source>
        <dbReference type="EMBL" id="EMS79233.1"/>
    </source>
</evidence>
<feature type="modified residue" description="4-aspartylphosphate" evidence="2">
    <location>
        <position position="56"/>
    </location>
</feature>
<protein>
    <submittedName>
        <fullName evidence="4">Putative response regulator protein</fullName>
    </submittedName>
</protein>
<evidence type="ECO:0000313" key="5">
    <source>
        <dbReference type="Proteomes" id="UP000014216"/>
    </source>
</evidence>
<evidence type="ECO:0000259" key="3">
    <source>
        <dbReference type="PROSITE" id="PS50110"/>
    </source>
</evidence>
<dbReference type="RefSeq" id="WP_006966323.1">
    <property type="nucleotide sequence ID" value="NZ_APJX01000005.1"/>
</dbReference>
<dbReference type="GO" id="GO:0000160">
    <property type="term" value="P:phosphorelay signal transduction system"/>
    <property type="evidence" value="ECO:0007669"/>
    <property type="project" value="InterPro"/>
</dbReference>
<organism evidence="4 5">
    <name type="scientific">Desulfotignum phosphitoxidans DSM 13687</name>
    <dbReference type="NCBI Taxonomy" id="1286635"/>
    <lineage>
        <taxon>Bacteria</taxon>
        <taxon>Pseudomonadati</taxon>
        <taxon>Thermodesulfobacteriota</taxon>
        <taxon>Desulfobacteria</taxon>
        <taxon>Desulfobacterales</taxon>
        <taxon>Desulfobacteraceae</taxon>
        <taxon>Desulfotignum</taxon>
    </lineage>
</organism>
<dbReference type="InterPro" id="IPR001789">
    <property type="entry name" value="Sig_transdc_resp-reg_receiver"/>
</dbReference>
<dbReference type="OrthoDB" id="9788090at2"/>
<dbReference type="InterPro" id="IPR011006">
    <property type="entry name" value="CheY-like_superfamily"/>
</dbReference>
<comment type="caution">
    <text evidence="4">The sequence shown here is derived from an EMBL/GenBank/DDBJ whole genome shotgun (WGS) entry which is preliminary data.</text>
</comment>
<dbReference type="Gene3D" id="3.40.50.2300">
    <property type="match status" value="1"/>
</dbReference>
<accession>S0FVZ8</accession>
<dbReference type="CDD" id="cd00156">
    <property type="entry name" value="REC"/>
    <property type="match status" value="1"/>
</dbReference>
<sequence length="125" mass="13974">MKQIDILIIDDEIKFADMLSRRLSLRDITCRACYDGLSGIQWVKENSGAATLILLDLKLPDMYGTQVLAHIKELDPAVPVYIITGHGTREDEKECLAQGAAEFIHKPVSIEKITTLLTHVRGEVQ</sequence>
<dbReference type="SUPFAM" id="SSF52172">
    <property type="entry name" value="CheY-like"/>
    <property type="match status" value="1"/>
</dbReference>
<dbReference type="EMBL" id="APJX01000005">
    <property type="protein sequence ID" value="EMS79233.1"/>
    <property type="molecule type" value="Genomic_DNA"/>
</dbReference>
<dbReference type="Proteomes" id="UP000014216">
    <property type="component" value="Unassembled WGS sequence"/>
</dbReference>
<dbReference type="PANTHER" id="PTHR44591">
    <property type="entry name" value="STRESS RESPONSE REGULATOR PROTEIN 1"/>
    <property type="match status" value="1"/>
</dbReference>
<gene>
    <name evidence="4" type="ORF">Dpo_5c01570</name>
</gene>
<dbReference type="PROSITE" id="PS50110">
    <property type="entry name" value="RESPONSE_REGULATORY"/>
    <property type="match status" value="1"/>
</dbReference>
<reference evidence="4 5" key="1">
    <citation type="journal article" date="2013" name="Genome Announc.">
        <title>Draft Genome Sequence of Desulfotignum phosphitoxidans DSM 13687 Strain FiPS-3.</title>
        <authorList>
            <person name="Poehlein A."/>
            <person name="Daniel R."/>
            <person name="Simeonova D.D."/>
        </authorList>
    </citation>
    <scope>NUCLEOTIDE SEQUENCE [LARGE SCALE GENOMIC DNA]</scope>
    <source>
        <strain evidence="4 5">DSM 13687</strain>
    </source>
</reference>
<dbReference type="SMART" id="SM00448">
    <property type="entry name" value="REC"/>
    <property type="match status" value="1"/>
</dbReference>
<proteinExistence type="predicted"/>
<dbReference type="PANTHER" id="PTHR44591:SF3">
    <property type="entry name" value="RESPONSE REGULATORY DOMAIN-CONTAINING PROTEIN"/>
    <property type="match status" value="1"/>
</dbReference>
<keyword evidence="5" id="KW-1185">Reference proteome</keyword>
<feature type="domain" description="Response regulatory" evidence="3">
    <location>
        <begin position="5"/>
        <end position="121"/>
    </location>
</feature>
<dbReference type="InterPro" id="IPR050595">
    <property type="entry name" value="Bact_response_regulator"/>
</dbReference>
<evidence type="ECO:0000256" key="1">
    <source>
        <dbReference type="ARBA" id="ARBA00022553"/>
    </source>
</evidence>